<dbReference type="Gene3D" id="3.30.460.10">
    <property type="entry name" value="Beta Polymerase, domain 2"/>
    <property type="match status" value="1"/>
</dbReference>
<dbReference type="AlphaFoldDB" id="A0A7W8CWC2"/>
<dbReference type="InterPro" id="IPR002934">
    <property type="entry name" value="Polymerase_NTP_transf_dom"/>
</dbReference>
<evidence type="ECO:0000313" key="2">
    <source>
        <dbReference type="EMBL" id="MBB5181205.1"/>
    </source>
</evidence>
<feature type="domain" description="Polymerase nucleotidyl transferase" evidence="1">
    <location>
        <begin position="30"/>
        <end position="99"/>
    </location>
</feature>
<evidence type="ECO:0000259" key="1">
    <source>
        <dbReference type="Pfam" id="PF01909"/>
    </source>
</evidence>
<proteinExistence type="predicted"/>
<comment type="caution">
    <text evidence="2">The sequence shown here is derived from an EMBL/GenBank/DDBJ whole genome shotgun (WGS) entry which is preliminary data.</text>
</comment>
<dbReference type="InterPro" id="IPR043519">
    <property type="entry name" value="NT_sf"/>
</dbReference>
<dbReference type="RefSeq" id="WP_135502857.1">
    <property type="nucleotide sequence ID" value="NZ_JACHHE010000007.1"/>
</dbReference>
<protein>
    <submittedName>
        <fullName evidence="2">Putative nucleotidyltransferase</fullName>
    </submittedName>
</protein>
<dbReference type="Pfam" id="PF01909">
    <property type="entry name" value="NTP_transf_2"/>
    <property type="match status" value="1"/>
</dbReference>
<accession>A0A7W8CWC2</accession>
<organism evidence="2 3">
    <name type="scientific">Planococcus koreensis</name>
    <dbReference type="NCBI Taxonomy" id="112331"/>
    <lineage>
        <taxon>Bacteria</taxon>
        <taxon>Bacillati</taxon>
        <taxon>Bacillota</taxon>
        <taxon>Bacilli</taxon>
        <taxon>Bacillales</taxon>
        <taxon>Caryophanaceae</taxon>
        <taxon>Planococcus</taxon>
    </lineage>
</organism>
<keyword evidence="3" id="KW-1185">Reference proteome</keyword>
<dbReference type="OrthoDB" id="2427280at2"/>
<reference evidence="2 3" key="1">
    <citation type="submission" date="2020-08" db="EMBL/GenBank/DDBJ databases">
        <title>Genomic Encyclopedia of Type Strains, Phase IV (KMG-IV): sequencing the most valuable type-strain genomes for metagenomic binning, comparative biology and taxonomic classification.</title>
        <authorList>
            <person name="Goeker M."/>
        </authorList>
    </citation>
    <scope>NUCLEOTIDE SEQUENCE [LARGE SCALE GENOMIC DNA]</scope>
    <source>
        <strain evidence="2 3">DSM 15895</strain>
    </source>
</reference>
<sequence length="281" mass="32562">MAAEFFSRHQERDALLPAKRQQLLEKCMEDLTADKNVLAVYLSGSLAKKTHDQYSDIDLHIIVKAGRKAEFILNKKTRSERWGEVLFHEGINPVAPYIVSHYSCFVKIDSWYHAPDEIKPSHWLHKAQILYDPDDILKEILAASAHKIYQVSIEEVEMWKGKVLAFAHETYRAAMRNESYYAAANLDRLLRYIVSGWFMEMEQHFDGAFSSWSKVEGGRSDLNERELALLSQWQSGRNTEDIMAVLEQTVPEILRLNGVLSQKVGIEENRELMDRILRMAY</sequence>
<name>A0A7W8CWC2_9BACL</name>
<dbReference type="EMBL" id="JACHHE010000007">
    <property type="protein sequence ID" value="MBB5181205.1"/>
    <property type="molecule type" value="Genomic_DNA"/>
</dbReference>
<keyword evidence="2" id="KW-0808">Transferase</keyword>
<dbReference type="SUPFAM" id="SSF81301">
    <property type="entry name" value="Nucleotidyltransferase"/>
    <property type="match status" value="1"/>
</dbReference>
<dbReference type="Proteomes" id="UP000525923">
    <property type="component" value="Unassembled WGS sequence"/>
</dbReference>
<gene>
    <name evidence="2" type="ORF">HNQ44_002670</name>
</gene>
<dbReference type="GO" id="GO:0016779">
    <property type="term" value="F:nucleotidyltransferase activity"/>
    <property type="evidence" value="ECO:0007669"/>
    <property type="project" value="InterPro"/>
</dbReference>
<evidence type="ECO:0000313" key="3">
    <source>
        <dbReference type="Proteomes" id="UP000525923"/>
    </source>
</evidence>